<feature type="non-terminal residue" evidence="2">
    <location>
        <position position="145"/>
    </location>
</feature>
<proteinExistence type="predicted"/>
<dbReference type="Proteomes" id="UP000789405">
    <property type="component" value="Unassembled WGS sequence"/>
</dbReference>
<organism evidence="2 3">
    <name type="scientific">Dentiscutata erythropus</name>
    <dbReference type="NCBI Taxonomy" id="1348616"/>
    <lineage>
        <taxon>Eukaryota</taxon>
        <taxon>Fungi</taxon>
        <taxon>Fungi incertae sedis</taxon>
        <taxon>Mucoromycota</taxon>
        <taxon>Glomeromycotina</taxon>
        <taxon>Glomeromycetes</taxon>
        <taxon>Diversisporales</taxon>
        <taxon>Gigasporaceae</taxon>
        <taxon>Dentiscutata</taxon>
    </lineage>
</organism>
<reference evidence="2" key="1">
    <citation type="submission" date="2021-06" db="EMBL/GenBank/DDBJ databases">
        <authorList>
            <person name="Kallberg Y."/>
            <person name="Tangrot J."/>
            <person name="Rosling A."/>
        </authorList>
    </citation>
    <scope>NUCLEOTIDE SEQUENCE</scope>
    <source>
        <strain evidence="2">MA453B</strain>
    </source>
</reference>
<evidence type="ECO:0000313" key="3">
    <source>
        <dbReference type="Proteomes" id="UP000789405"/>
    </source>
</evidence>
<sequence length="145" mass="16798">AFNYNEKEEYNLAHIFPEEVYSEETPEIQPQLLHRQEPQQPQQPRTSSQPTEPQQFIIPLCDDDEDATSEETPVINPEPTHEPVNLEEEAASVLATLANYFRNLRPTQPETQNLPKNLLQRTADLPRTQEEIESIHPQDKTFPEI</sequence>
<keyword evidence="3" id="KW-1185">Reference proteome</keyword>
<comment type="caution">
    <text evidence="2">The sequence shown here is derived from an EMBL/GenBank/DDBJ whole genome shotgun (WGS) entry which is preliminary data.</text>
</comment>
<name>A0A9N9K0L2_9GLOM</name>
<accession>A0A9N9K0L2</accession>
<feature type="compositionally biased region" description="Low complexity" evidence="1">
    <location>
        <begin position="29"/>
        <end position="55"/>
    </location>
</feature>
<dbReference type="AlphaFoldDB" id="A0A9N9K0L2"/>
<dbReference type="EMBL" id="CAJVPY010035650">
    <property type="protein sequence ID" value="CAG8801270.1"/>
    <property type="molecule type" value="Genomic_DNA"/>
</dbReference>
<protein>
    <submittedName>
        <fullName evidence="2">7389_t:CDS:1</fullName>
    </submittedName>
</protein>
<evidence type="ECO:0000313" key="2">
    <source>
        <dbReference type="EMBL" id="CAG8801270.1"/>
    </source>
</evidence>
<evidence type="ECO:0000256" key="1">
    <source>
        <dbReference type="SAM" id="MobiDB-lite"/>
    </source>
</evidence>
<gene>
    <name evidence="2" type="ORF">DERYTH_LOCUS23428</name>
</gene>
<feature type="region of interest" description="Disordered" evidence="1">
    <location>
        <begin position="1"/>
        <end position="85"/>
    </location>
</feature>
<feature type="compositionally biased region" description="Basic and acidic residues" evidence="1">
    <location>
        <begin position="1"/>
        <end position="11"/>
    </location>
</feature>